<dbReference type="EMBL" id="FN654322">
    <property type="protein sequence ID" value="CBY31919.1"/>
    <property type="molecule type" value="Genomic_DNA"/>
</dbReference>
<accession>E4Y8H4</accession>
<organism evidence="1">
    <name type="scientific">Oikopleura dioica</name>
    <name type="common">Tunicate</name>
    <dbReference type="NCBI Taxonomy" id="34765"/>
    <lineage>
        <taxon>Eukaryota</taxon>
        <taxon>Metazoa</taxon>
        <taxon>Chordata</taxon>
        <taxon>Tunicata</taxon>
        <taxon>Appendicularia</taxon>
        <taxon>Copelata</taxon>
        <taxon>Oikopleuridae</taxon>
        <taxon>Oikopleura</taxon>
    </lineage>
</organism>
<name>E4Y8H4_OIKDI</name>
<evidence type="ECO:0000313" key="1">
    <source>
        <dbReference type="EMBL" id="CBY31919.1"/>
    </source>
</evidence>
<dbReference type="AlphaFoldDB" id="E4Y8H4"/>
<dbReference type="Proteomes" id="UP000011014">
    <property type="component" value="Unassembled WGS sequence"/>
</dbReference>
<proteinExistence type="predicted"/>
<reference evidence="1" key="1">
    <citation type="journal article" date="2010" name="Science">
        <title>Plasticity of animal genome architecture unmasked by rapid evolution of a pelagic tunicate.</title>
        <authorList>
            <person name="Denoeud F."/>
            <person name="Henriet S."/>
            <person name="Mungpakdee S."/>
            <person name="Aury J.M."/>
            <person name="Da Silva C."/>
            <person name="Brinkmann H."/>
            <person name="Mikhaleva J."/>
            <person name="Olsen L.C."/>
            <person name="Jubin C."/>
            <person name="Canestro C."/>
            <person name="Bouquet J.M."/>
            <person name="Danks G."/>
            <person name="Poulain J."/>
            <person name="Campsteijn C."/>
            <person name="Adamski M."/>
            <person name="Cross I."/>
            <person name="Yadetie F."/>
            <person name="Muffato M."/>
            <person name="Louis A."/>
            <person name="Butcher S."/>
            <person name="Tsagkogeorga G."/>
            <person name="Konrad A."/>
            <person name="Singh S."/>
            <person name="Jensen M.F."/>
            <person name="Cong E.H."/>
            <person name="Eikeseth-Otteraa H."/>
            <person name="Noel B."/>
            <person name="Anthouard V."/>
            <person name="Porcel B.M."/>
            <person name="Kachouri-Lafond R."/>
            <person name="Nishino A."/>
            <person name="Ugolini M."/>
            <person name="Chourrout P."/>
            <person name="Nishida H."/>
            <person name="Aasland R."/>
            <person name="Huzurbazar S."/>
            <person name="Westhof E."/>
            <person name="Delsuc F."/>
            <person name="Lehrach H."/>
            <person name="Reinhardt R."/>
            <person name="Weissenbach J."/>
            <person name="Roy S.W."/>
            <person name="Artiguenave F."/>
            <person name="Postlethwait J.H."/>
            <person name="Manak J.R."/>
            <person name="Thompson E.M."/>
            <person name="Jaillon O."/>
            <person name="Du Pasquier L."/>
            <person name="Boudinot P."/>
            <person name="Liberles D.A."/>
            <person name="Volff J.N."/>
            <person name="Philippe H."/>
            <person name="Lenhard B."/>
            <person name="Roest Crollius H."/>
            <person name="Wincker P."/>
            <person name="Chourrout D."/>
        </authorList>
    </citation>
    <scope>NUCLEOTIDE SEQUENCE [LARGE SCALE GENOMIC DNA]</scope>
</reference>
<protein>
    <submittedName>
        <fullName evidence="1">Uncharacterized protein</fullName>
    </submittedName>
</protein>
<sequence length="84" mass="9856">MIGIIYVEKIRNYAFLELLFKVGANQLENFNNLALEASLSDSILLKNECTRKSRKDEHGTCEIFRFFRVLRLKTIYLTQINVKV</sequence>
<gene>
    <name evidence="1" type="ORF">GSOID_T00029140001</name>
</gene>